<name>A0A9Q9CA49_ENCHE</name>
<evidence type="ECO:0000313" key="3">
    <source>
        <dbReference type="EMBL" id="WEL39800.1"/>
    </source>
</evidence>
<evidence type="ECO:0000313" key="4">
    <source>
        <dbReference type="Proteomes" id="UP001059546"/>
    </source>
</evidence>
<feature type="domain" description="Ubiquitin-like" evidence="1">
    <location>
        <begin position="1"/>
        <end position="77"/>
    </location>
</feature>
<protein>
    <submittedName>
        <fullName evidence="2">Ubiquitin</fullName>
    </submittedName>
</protein>
<dbReference type="InterPro" id="IPR000626">
    <property type="entry name" value="Ubiquitin-like_dom"/>
</dbReference>
<dbReference type="PROSITE" id="PS50053">
    <property type="entry name" value="UBIQUITIN_2"/>
    <property type="match status" value="1"/>
</dbReference>
<dbReference type="Pfam" id="PF00240">
    <property type="entry name" value="ubiquitin"/>
    <property type="match status" value="1"/>
</dbReference>
<dbReference type="Gene3D" id="3.10.20.90">
    <property type="entry name" value="Phosphatidylinositol 3-kinase Catalytic Subunit, Chain A, domain 1"/>
    <property type="match status" value="1"/>
</dbReference>
<keyword evidence="5" id="KW-1185">Reference proteome</keyword>
<sequence>MQIKVKTIAGRDLELNVDPEETVLDLKLKIESIELIPAEQQRLVSNGRILMKEKDTLSSLNIVSGNVVHMVLALRGG</sequence>
<evidence type="ECO:0000259" key="1">
    <source>
        <dbReference type="PROSITE" id="PS50053"/>
    </source>
</evidence>
<dbReference type="PRINTS" id="PR00348">
    <property type="entry name" value="UBIQUITIN"/>
</dbReference>
<dbReference type="PANTHER" id="PTHR10666">
    <property type="entry name" value="UBIQUITIN"/>
    <property type="match status" value="1"/>
</dbReference>
<reference evidence="3 5" key="2">
    <citation type="submission" date="2023-02" db="EMBL/GenBank/DDBJ databases">
        <title>Encephalitozoon hellem ATCC 50451 complete genome.</title>
        <authorList>
            <person name="Mascarenhas dos Santos A.C."/>
            <person name="Julian A.T."/>
            <person name="Pombert J.-F."/>
        </authorList>
    </citation>
    <scope>NUCLEOTIDE SEQUENCE [LARGE SCALE GENOMIC DNA]</scope>
    <source>
        <strain evidence="3 5">ATCC 50451</strain>
    </source>
</reference>
<proteinExistence type="predicted"/>
<dbReference type="InterPro" id="IPR050158">
    <property type="entry name" value="Ubiquitin_ubiquitin-like"/>
</dbReference>
<dbReference type="OrthoDB" id="419317at2759"/>
<reference evidence="2" key="1">
    <citation type="submission" date="2021-05" db="EMBL/GenBank/DDBJ databases">
        <title>Encephalitozoon hellem ATCC 50604 Complete Genome.</title>
        <authorList>
            <person name="Mascarenhas dos Santos A.C."/>
            <person name="Julian A.T."/>
            <person name="Pombert J.-F."/>
        </authorList>
    </citation>
    <scope>NUCLEOTIDE SEQUENCE</scope>
    <source>
        <strain evidence="2">ATCC 50604</strain>
    </source>
</reference>
<dbReference type="Proteomes" id="UP001059546">
    <property type="component" value="Chromosome XI"/>
</dbReference>
<dbReference type="InterPro" id="IPR019956">
    <property type="entry name" value="Ubiquitin_dom"/>
</dbReference>
<dbReference type="InterPro" id="IPR029071">
    <property type="entry name" value="Ubiquitin-like_domsf"/>
</dbReference>
<dbReference type="SMART" id="SM00213">
    <property type="entry name" value="UBQ"/>
    <property type="match status" value="1"/>
</dbReference>
<organism evidence="2 4">
    <name type="scientific">Encephalitozoon hellem</name>
    <name type="common">Microsporidian parasite</name>
    <dbReference type="NCBI Taxonomy" id="27973"/>
    <lineage>
        <taxon>Eukaryota</taxon>
        <taxon>Fungi</taxon>
        <taxon>Fungi incertae sedis</taxon>
        <taxon>Microsporidia</taxon>
        <taxon>Unikaryonidae</taxon>
        <taxon>Encephalitozoon</taxon>
    </lineage>
</organism>
<gene>
    <name evidence="2" type="ORF">GPU96_11g20970</name>
    <name evidence="3" type="ORF">PFJ87_11g00350</name>
</gene>
<dbReference type="EMBL" id="CP119072">
    <property type="protein sequence ID" value="WEL39800.1"/>
    <property type="molecule type" value="Genomic_DNA"/>
</dbReference>
<dbReference type="AlphaFoldDB" id="A0A9Q9CA49"/>
<dbReference type="SUPFAM" id="SSF54236">
    <property type="entry name" value="Ubiquitin-like"/>
    <property type="match status" value="1"/>
</dbReference>
<dbReference type="Proteomes" id="UP001217963">
    <property type="component" value="Chromosome XI"/>
</dbReference>
<evidence type="ECO:0000313" key="5">
    <source>
        <dbReference type="Proteomes" id="UP001217963"/>
    </source>
</evidence>
<evidence type="ECO:0000313" key="2">
    <source>
        <dbReference type="EMBL" id="UTX44300.1"/>
    </source>
</evidence>
<accession>A0A9Q9CA49</accession>
<dbReference type="EMBL" id="CP075157">
    <property type="protein sequence ID" value="UTX44300.1"/>
    <property type="molecule type" value="Genomic_DNA"/>
</dbReference>